<protein>
    <recommendedName>
        <fullName evidence="3">Protein sleepless</fullName>
    </recommendedName>
</protein>
<organism evidence="2">
    <name type="scientific">Lygus hesperus</name>
    <name type="common">Western plant bug</name>
    <dbReference type="NCBI Taxonomy" id="30085"/>
    <lineage>
        <taxon>Eukaryota</taxon>
        <taxon>Metazoa</taxon>
        <taxon>Ecdysozoa</taxon>
        <taxon>Arthropoda</taxon>
        <taxon>Hexapoda</taxon>
        <taxon>Insecta</taxon>
        <taxon>Pterygota</taxon>
        <taxon>Neoptera</taxon>
        <taxon>Paraneoptera</taxon>
        <taxon>Hemiptera</taxon>
        <taxon>Heteroptera</taxon>
        <taxon>Panheteroptera</taxon>
        <taxon>Cimicomorpha</taxon>
        <taxon>Miridae</taxon>
        <taxon>Mirini</taxon>
        <taxon>Lygus</taxon>
    </lineage>
</organism>
<dbReference type="AlphaFoldDB" id="A0A0K8TC49"/>
<dbReference type="EMBL" id="GBRD01003081">
    <property type="protein sequence ID" value="JAG62740.1"/>
    <property type="molecule type" value="Transcribed_RNA"/>
</dbReference>
<evidence type="ECO:0000256" key="1">
    <source>
        <dbReference type="SAM" id="Phobius"/>
    </source>
</evidence>
<feature type="transmembrane region" description="Helical" evidence="1">
    <location>
        <begin position="192"/>
        <end position="211"/>
    </location>
</feature>
<keyword evidence="1" id="KW-1133">Transmembrane helix</keyword>
<name>A0A0K8TC49_LYGHE</name>
<keyword evidence="1" id="KW-0812">Transmembrane</keyword>
<evidence type="ECO:0000313" key="2">
    <source>
        <dbReference type="EMBL" id="JAG62740.1"/>
    </source>
</evidence>
<sequence>MKKLTGIKLTRNTSVLSSYCLVHATIFYLIVLLSRTKGDGASECYNCYSNNQEGCMEPYYGRYQYNSNILIPDCSYDMARNFHSSLMYVLTKDTHEATVTKVDEGYIPKWDLLSDVSTFYCCKALFQVTVASTSSRYVVRGCCCVPSKYDQCHETSMILKNLTDVAPKNTTYNLEHCSICGADRCNSSSTSIVHGFLATIFVLSVFMVILGNGATS</sequence>
<feature type="transmembrane region" description="Helical" evidence="1">
    <location>
        <begin position="12"/>
        <end position="33"/>
    </location>
</feature>
<evidence type="ECO:0008006" key="3">
    <source>
        <dbReference type="Google" id="ProtNLM"/>
    </source>
</evidence>
<reference evidence="2" key="1">
    <citation type="submission" date="2014-09" db="EMBL/GenBank/DDBJ databases">
        <authorList>
            <person name="Magalhaes I.L.F."/>
            <person name="Oliveira U."/>
            <person name="Santos F.R."/>
            <person name="Vidigal T.H.D.A."/>
            <person name="Brescovit A.D."/>
            <person name="Santos A.J."/>
        </authorList>
    </citation>
    <scope>NUCLEOTIDE SEQUENCE</scope>
</reference>
<proteinExistence type="predicted"/>
<accession>A0A0K8TC49</accession>
<keyword evidence="1" id="KW-0472">Membrane</keyword>